<dbReference type="EMBL" id="FWXT01000002">
    <property type="protein sequence ID" value="SMC87794.1"/>
    <property type="molecule type" value="Genomic_DNA"/>
</dbReference>
<keyword evidence="2" id="KW-1185">Reference proteome</keyword>
<evidence type="ECO:0000313" key="1">
    <source>
        <dbReference type="EMBL" id="SMC87794.1"/>
    </source>
</evidence>
<dbReference type="STRING" id="151894.SAMN04488524_3187"/>
<dbReference type="AlphaFoldDB" id="A0A1W2CS78"/>
<reference evidence="2" key="1">
    <citation type="submission" date="2017-04" db="EMBL/GenBank/DDBJ databases">
        <authorList>
            <person name="Varghese N."/>
            <person name="Submissions S."/>
        </authorList>
    </citation>
    <scope>NUCLEOTIDE SEQUENCE [LARGE SCALE GENOMIC DNA]</scope>
    <source>
        <strain evidence="2">DSM 12126</strain>
    </source>
</reference>
<evidence type="ECO:0000313" key="2">
    <source>
        <dbReference type="Proteomes" id="UP000192756"/>
    </source>
</evidence>
<dbReference type="Proteomes" id="UP000192756">
    <property type="component" value="Unassembled WGS sequence"/>
</dbReference>
<sequence>MFDYRLIKENVDSVANEADAFDVLTNKVGKIKFFIGIEEILINAINNRDNKYLAEYNSETTFCSRIKFIYVSW</sequence>
<accession>A0A1W2CS78</accession>
<proteinExistence type="predicted"/>
<gene>
    <name evidence="1" type="ORF">SAMN04488524_3187</name>
</gene>
<organism evidence="1 2">
    <name type="scientific">Pedobacter africanus</name>
    <dbReference type="NCBI Taxonomy" id="151894"/>
    <lineage>
        <taxon>Bacteria</taxon>
        <taxon>Pseudomonadati</taxon>
        <taxon>Bacteroidota</taxon>
        <taxon>Sphingobacteriia</taxon>
        <taxon>Sphingobacteriales</taxon>
        <taxon>Sphingobacteriaceae</taxon>
        <taxon>Pedobacter</taxon>
    </lineage>
</organism>
<name>A0A1W2CS78_9SPHI</name>
<protein>
    <submittedName>
        <fullName evidence="1">Uncharacterized protein</fullName>
    </submittedName>
</protein>